<feature type="transmembrane region" description="Helical" evidence="3">
    <location>
        <begin position="167"/>
        <end position="186"/>
    </location>
</feature>
<evidence type="ECO:0000313" key="8">
    <source>
        <dbReference type="Proteomes" id="UP000663828"/>
    </source>
</evidence>
<dbReference type="SMART" id="SM00308">
    <property type="entry name" value="LH2"/>
    <property type="match status" value="1"/>
</dbReference>
<evidence type="ECO:0000256" key="1">
    <source>
        <dbReference type="PROSITE-ProRule" id="PRU00152"/>
    </source>
</evidence>
<keyword evidence="8" id="KW-1185">Reference proteome</keyword>
<evidence type="ECO:0000259" key="5">
    <source>
        <dbReference type="PROSITE" id="PS50095"/>
    </source>
</evidence>
<protein>
    <recommendedName>
        <fullName evidence="5">PLAT domain-containing protein</fullName>
    </recommendedName>
</protein>
<name>A0A814GB53_ADIRI</name>
<feature type="chain" id="PRO_5035600794" description="PLAT domain-containing protein" evidence="4">
    <location>
        <begin position="20"/>
        <end position="294"/>
    </location>
</feature>
<dbReference type="OrthoDB" id="407298at2759"/>
<keyword evidence="4" id="KW-0732">Signal</keyword>
<feature type="domain" description="PLAT" evidence="5">
    <location>
        <begin position="20"/>
        <end position="148"/>
    </location>
</feature>
<dbReference type="InterPro" id="IPR001024">
    <property type="entry name" value="PLAT/LH2_dom"/>
</dbReference>
<comment type="caution">
    <text evidence="1">Lacks conserved residue(s) required for the propagation of feature annotation.</text>
</comment>
<feature type="signal peptide" evidence="4">
    <location>
        <begin position="1"/>
        <end position="19"/>
    </location>
</feature>
<keyword evidence="3" id="KW-1133">Transmembrane helix</keyword>
<dbReference type="PANTHER" id="PTHR31718">
    <property type="entry name" value="PLAT DOMAIN-CONTAINING PROTEIN"/>
    <property type="match status" value="1"/>
</dbReference>
<organism evidence="6 8">
    <name type="scientific">Adineta ricciae</name>
    <name type="common">Rotifer</name>
    <dbReference type="NCBI Taxonomy" id="249248"/>
    <lineage>
        <taxon>Eukaryota</taxon>
        <taxon>Metazoa</taxon>
        <taxon>Spiralia</taxon>
        <taxon>Gnathifera</taxon>
        <taxon>Rotifera</taxon>
        <taxon>Eurotatoria</taxon>
        <taxon>Bdelloidea</taxon>
        <taxon>Adinetida</taxon>
        <taxon>Adinetidae</taxon>
        <taxon>Adineta</taxon>
    </lineage>
</organism>
<dbReference type="EMBL" id="CAJNOR010000735">
    <property type="protein sequence ID" value="CAF0994655.1"/>
    <property type="molecule type" value="Genomic_DNA"/>
</dbReference>
<sequence length="294" mass="34008">MTFISLLTLVFILLPSYSAESWTITVYTGGQRFAGTDSNVYISLINSKKTNSKEQQLTHYNWIPEKNVFPIRNLFETGAKDRFRIWTGNLETIDKILIRRDNYLPFQADWLLDQVIVESDTDGKKYTFKCGCWLRTDRPYITLSPFSEQKSEDQRQTKKSSGSFKRAFVIILVFLISISIGILCFYHEYRRRQQHSALSMTDTNEQIHQETSCLDSCHPQSESPLSRTQNWFDTIRHWKDLPARFSSERRSRELPSSTVVPAAAARPALPTSPGDEPPSYEDLYPNRNARNSTL</sequence>
<evidence type="ECO:0000256" key="2">
    <source>
        <dbReference type="SAM" id="MobiDB-lite"/>
    </source>
</evidence>
<dbReference type="PROSITE" id="PS50095">
    <property type="entry name" value="PLAT"/>
    <property type="match status" value="1"/>
</dbReference>
<dbReference type="Proteomes" id="UP000663828">
    <property type="component" value="Unassembled WGS sequence"/>
</dbReference>
<dbReference type="InterPro" id="IPR036392">
    <property type="entry name" value="PLAT/LH2_dom_sf"/>
</dbReference>
<proteinExistence type="predicted"/>
<evidence type="ECO:0000313" key="6">
    <source>
        <dbReference type="EMBL" id="CAF0994655.1"/>
    </source>
</evidence>
<evidence type="ECO:0000256" key="4">
    <source>
        <dbReference type="SAM" id="SignalP"/>
    </source>
</evidence>
<accession>A0A814GB53</accession>
<evidence type="ECO:0000313" key="7">
    <source>
        <dbReference type="EMBL" id="CAF1146238.1"/>
    </source>
</evidence>
<keyword evidence="3" id="KW-0472">Membrane</keyword>
<dbReference type="Gene3D" id="2.40.180.10">
    <property type="entry name" value="Catalase core domain"/>
    <property type="match status" value="1"/>
</dbReference>
<feature type="compositionally biased region" description="Low complexity" evidence="2">
    <location>
        <begin position="254"/>
        <end position="273"/>
    </location>
</feature>
<keyword evidence="3" id="KW-0812">Transmembrane</keyword>
<dbReference type="AlphaFoldDB" id="A0A814GB53"/>
<dbReference type="PANTHER" id="PTHR31718:SF60">
    <property type="entry name" value="LIPOXYGENASE HOMOLOGY DOMAIN-CONTAINING PROTEIN 1"/>
    <property type="match status" value="1"/>
</dbReference>
<feature type="region of interest" description="Disordered" evidence="2">
    <location>
        <begin position="247"/>
        <end position="294"/>
    </location>
</feature>
<gene>
    <name evidence="7" type="ORF">EDS130_LOCUS22355</name>
    <name evidence="6" type="ORF">XAT740_LOCUS12881</name>
</gene>
<reference evidence="6" key="1">
    <citation type="submission" date="2021-02" db="EMBL/GenBank/DDBJ databases">
        <authorList>
            <person name="Nowell W R."/>
        </authorList>
    </citation>
    <scope>NUCLEOTIDE SEQUENCE</scope>
</reference>
<dbReference type="SUPFAM" id="SSF49723">
    <property type="entry name" value="Lipase/lipooxygenase domain (PLAT/LH2 domain)"/>
    <property type="match status" value="1"/>
</dbReference>
<comment type="caution">
    <text evidence="6">The sequence shown here is derived from an EMBL/GenBank/DDBJ whole genome shotgun (WGS) entry which is preliminary data.</text>
</comment>
<dbReference type="EMBL" id="CAJNOJ010000117">
    <property type="protein sequence ID" value="CAF1146238.1"/>
    <property type="molecule type" value="Genomic_DNA"/>
</dbReference>
<dbReference type="Pfam" id="PF01477">
    <property type="entry name" value="PLAT"/>
    <property type="match status" value="1"/>
</dbReference>
<dbReference type="Proteomes" id="UP000663852">
    <property type="component" value="Unassembled WGS sequence"/>
</dbReference>
<evidence type="ECO:0000256" key="3">
    <source>
        <dbReference type="SAM" id="Phobius"/>
    </source>
</evidence>